<dbReference type="InterPro" id="IPR050706">
    <property type="entry name" value="Cyclic-di-GMP_PDE-like"/>
</dbReference>
<comment type="caution">
    <text evidence="2">The sequence shown here is derived from an EMBL/GenBank/DDBJ whole genome shotgun (WGS) entry which is preliminary data.</text>
</comment>
<dbReference type="SUPFAM" id="SSF141868">
    <property type="entry name" value="EAL domain-like"/>
    <property type="match status" value="1"/>
</dbReference>
<feature type="domain" description="EAL" evidence="1">
    <location>
        <begin position="1"/>
        <end position="93"/>
    </location>
</feature>
<evidence type="ECO:0000313" key="2">
    <source>
        <dbReference type="EMBL" id="MEO3684434.1"/>
    </source>
</evidence>
<dbReference type="PANTHER" id="PTHR33121">
    <property type="entry name" value="CYCLIC DI-GMP PHOSPHODIESTERASE PDEF"/>
    <property type="match status" value="1"/>
</dbReference>
<dbReference type="Pfam" id="PF00563">
    <property type="entry name" value="EAL"/>
    <property type="match status" value="1"/>
</dbReference>
<dbReference type="EMBL" id="JBDPZN010000013">
    <property type="protein sequence ID" value="MEO3684434.1"/>
    <property type="molecule type" value="Genomic_DNA"/>
</dbReference>
<keyword evidence="3" id="KW-1185">Reference proteome</keyword>
<dbReference type="InterPro" id="IPR035919">
    <property type="entry name" value="EAL_sf"/>
</dbReference>
<dbReference type="RefSeq" id="WP_347690921.1">
    <property type="nucleotide sequence ID" value="NZ_JBDPZN010000013.1"/>
</dbReference>
<dbReference type="Proteomes" id="UP001477278">
    <property type="component" value="Unassembled WGS sequence"/>
</dbReference>
<dbReference type="InterPro" id="IPR001633">
    <property type="entry name" value="EAL_dom"/>
</dbReference>
<reference evidence="2 3" key="1">
    <citation type="submission" date="2024-05" db="EMBL/GenBank/DDBJ databases">
        <title>Genome sequencing of Marine Estuary Bacteria, Shewanella vesiculosa and S. baltica, and Pseudomonas syringae.</title>
        <authorList>
            <person name="Gurung A."/>
            <person name="Maclea K.S."/>
        </authorList>
    </citation>
    <scope>NUCLEOTIDE SEQUENCE [LARGE SCALE GENOMIC DNA]</scope>
    <source>
        <strain evidence="2 3">1A</strain>
    </source>
</reference>
<name>A0ABV0FUD2_9GAMM</name>
<dbReference type="PANTHER" id="PTHR33121:SF70">
    <property type="entry name" value="SIGNALING PROTEIN YKOW"/>
    <property type="match status" value="1"/>
</dbReference>
<accession>A0ABV0FUD2</accession>
<organism evidence="2 3">
    <name type="scientific">Shewanella vesiculosa</name>
    <dbReference type="NCBI Taxonomy" id="518738"/>
    <lineage>
        <taxon>Bacteria</taxon>
        <taxon>Pseudomonadati</taxon>
        <taxon>Pseudomonadota</taxon>
        <taxon>Gammaproteobacteria</taxon>
        <taxon>Alteromonadales</taxon>
        <taxon>Shewanellaceae</taxon>
        <taxon>Shewanella</taxon>
    </lineage>
</organism>
<dbReference type="PROSITE" id="PS50883">
    <property type="entry name" value="EAL"/>
    <property type="match status" value="1"/>
</dbReference>
<evidence type="ECO:0000259" key="1">
    <source>
        <dbReference type="PROSITE" id="PS50883"/>
    </source>
</evidence>
<gene>
    <name evidence="2" type="ORF">ABHN84_19395</name>
</gene>
<dbReference type="Gene3D" id="3.20.20.450">
    <property type="entry name" value="EAL domain"/>
    <property type="match status" value="1"/>
</dbReference>
<protein>
    <submittedName>
        <fullName evidence="2">EAL domain-containing protein</fullName>
    </submittedName>
</protein>
<proteinExistence type="predicted"/>
<evidence type="ECO:0000313" key="3">
    <source>
        <dbReference type="Proteomes" id="UP001477278"/>
    </source>
</evidence>
<sequence length="103" mass="11847">MGFSHLNHYRLDSLKIDRSFLLQMRDAQMDNKPLIDIIYDLATIHWLDEVIEGVQSEQELNYVKNLGCNTIQGFYLSKSLNWNQAKALVNKTNASYLPTNISG</sequence>